<evidence type="ECO:0000256" key="2">
    <source>
        <dbReference type="ARBA" id="ARBA00022679"/>
    </source>
</evidence>
<evidence type="ECO:0000256" key="1">
    <source>
        <dbReference type="ARBA" id="ARBA00004684"/>
    </source>
</evidence>
<dbReference type="NCBIfam" id="TIGR02734">
    <property type="entry name" value="crtI_fam"/>
    <property type="match status" value="1"/>
</dbReference>
<keyword evidence="8" id="KW-1185">Reference proteome</keyword>
<comment type="pathway">
    <text evidence="1">Carotenoid biosynthesis; phytoene biosynthesis.</text>
</comment>
<dbReference type="PANTHER" id="PTHR43734">
    <property type="entry name" value="PHYTOENE DESATURASE"/>
    <property type="match status" value="1"/>
</dbReference>
<accession>A0A917LR78</accession>
<dbReference type="SFLD" id="SFLDS00005">
    <property type="entry name" value="Isoprenoid_Synthase_Type_I"/>
    <property type="match status" value="1"/>
</dbReference>
<dbReference type="InterPro" id="IPR033904">
    <property type="entry name" value="Trans_IPPS_HH"/>
</dbReference>
<dbReference type="AlphaFoldDB" id="A0A917LR78"/>
<feature type="domain" description="Amine oxidase" evidence="6">
    <location>
        <begin position="321"/>
        <end position="812"/>
    </location>
</feature>
<dbReference type="PANTHER" id="PTHR43734:SF1">
    <property type="entry name" value="PHYTOENE DESATURASE"/>
    <property type="match status" value="1"/>
</dbReference>
<evidence type="ECO:0000313" key="7">
    <source>
        <dbReference type="EMBL" id="GGG52874.1"/>
    </source>
</evidence>
<gene>
    <name evidence="7" type="ORF">GCM10011374_14620</name>
</gene>
<evidence type="ECO:0000259" key="6">
    <source>
        <dbReference type="Pfam" id="PF01593"/>
    </source>
</evidence>
<dbReference type="InterPro" id="IPR008949">
    <property type="entry name" value="Isoprenoid_synthase_dom_sf"/>
</dbReference>
<dbReference type="InterPro" id="IPR002060">
    <property type="entry name" value="Squ/phyt_synthse"/>
</dbReference>
<comment type="caution">
    <text evidence="7">The sequence shown here is derived from an EMBL/GenBank/DDBJ whole genome shotgun (WGS) entry which is preliminary data.</text>
</comment>
<dbReference type="SUPFAM" id="SSF48576">
    <property type="entry name" value="Terpenoid synthases"/>
    <property type="match status" value="1"/>
</dbReference>
<evidence type="ECO:0000256" key="3">
    <source>
        <dbReference type="ARBA" id="ARBA00022746"/>
    </source>
</evidence>
<dbReference type="Proteomes" id="UP000638848">
    <property type="component" value="Unassembled WGS sequence"/>
</dbReference>
<dbReference type="Gene3D" id="3.50.50.60">
    <property type="entry name" value="FAD/NAD(P)-binding domain"/>
    <property type="match status" value="2"/>
</dbReference>
<dbReference type="PROSITE" id="PS01045">
    <property type="entry name" value="SQUALEN_PHYTOEN_SYN_2"/>
    <property type="match status" value="1"/>
</dbReference>
<dbReference type="InterPro" id="IPR002937">
    <property type="entry name" value="Amino_oxidase"/>
</dbReference>
<dbReference type="GO" id="GO:0051996">
    <property type="term" value="F:squalene synthase [NAD(P)H] activity"/>
    <property type="evidence" value="ECO:0007669"/>
    <property type="project" value="InterPro"/>
</dbReference>
<dbReference type="InterPro" id="IPR044843">
    <property type="entry name" value="Trans_IPPS_bact-type"/>
</dbReference>
<dbReference type="SUPFAM" id="SSF51905">
    <property type="entry name" value="FAD/NAD(P)-binding domain"/>
    <property type="match status" value="1"/>
</dbReference>
<dbReference type="Pfam" id="PF00494">
    <property type="entry name" value="SQS_PSY"/>
    <property type="match status" value="1"/>
</dbReference>
<keyword evidence="2" id="KW-0808">Transferase</keyword>
<reference evidence="7" key="2">
    <citation type="submission" date="2020-09" db="EMBL/GenBank/DDBJ databases">
        <authorList>
            <person name="Sun Q."/>
            <person name="Zhou Y."/>
        </authorList>
    </citation>
    <scope>NUCLEOTIDE SEQUENCE</scope>
    <source>
        <strain evidence="7">CGMCC 1.12187</strain>
    </source>
</reference>
<dbReference type="SFLD" id="SFLDG01018">
    <property type="entry name" value="Squalene/Phytoene_Synthase_Lik"/>
    <property type="match status" value="1"/>
</dbReference>
<dbReference type="InterPro" id="IPR014105">
    <property type="entry name" value="Carotenoid/retinoid_OxRdtase"/>
</dbReference>
<comment type="similarity">
    <text evidence="5">Belongs to the carotenoid/retinoid oxidoreductase family.</text>
</comment>
<reference evidence="7" key="1">
    <citation type="journal article" date="2014" name="Int. J. Syst. Evol. Microbiol.">
        <title>Complete genome sequence of Corynebacterium casei LMG S-19264T (=DSM 44701T), isolated from a smear-ripened cheese.</title>
        <authorList>
            <consortium name="US DOE Joint Genome Institute (JGI-PGF)"/>
            <person name="Walter F."/>
            <person name="Albersmeier A."/>
            <person name="Kalinowski J."/>
            <person name="Ruckert C."/>
        </authorList>
    </citation>
    <scope>NUCLEOTIDE SEQUENCE</scope>
    <source>
        <strain evidence="7">CGMCC 1.12187</strain>
    </source>
</reference>
<dbReference type="Gene3D" id="1.10.600.10">
    <property type="entry name" value="Farnesyl Diphosphate Synthase"/>
    <property type="match status" value="1"/>
</dbReference>
<keyword evidence="3 5" id="KW-0125">Carotenoid biosynthesis</keyword>
<evidence type="ECO:0000256" key="5">
    <source>
        <dbReference type="RuleBase" id="RU362075"/>
    </source>
</evidence>
<dbReference type="GO" id="GO:0016117">
    <property type="term" value="P:carotenoid biosynthetic process"/>
    <property type="evidence" value="ECO:0007669"/>
    <property type="project" value="UniProtKB-KW"/>
</dbReference>
<name>A0A917LR78_9MICC</name>
<dbReference type="RefSeq" id="WP_188535705.1">
    <property type="nucleotide sequence ID" value="NZ_BMEQ01000005.1"/>
</dbReference>
<dbReference type="InterPro" id="IPR036188">
    <property type="entry name" value="FAD/NAD-bd_sf"/>
</dbReference>
<evidence type="ECO:0000256" key="4">
    <source>
        <dbReference type="ARBA" id="ARBA00023002"/>
    </source>
</evidence>
<evidence type="ECO:0000313" key="8">
    <source>
        <dbReference type="Proteomes" id="UP000638848"/>
    </source>
</evidence>
<dbReference type="GO" id="GO:0016491">
    <property type="term" value="F:oxidoreductase activity"/>
    <property type="evidence" value="ECO:0007669"/>
    <property type="project" value="UniProtKB-KW"/>
</dbReference>
<dbReference type="EMBL" id="BMEQ01000005">
    <property type="protein sequence ID" value="GGG52874.1"/>
    <property type="molecule type" value="Genomic_DNA"/>
</dbReference>
<dbReference type="Pfam" id="PF01593">
    <property type="entry name" value="Amino_oxidase"/>
    <property type="match status" value="1"/>
</dbReference>
<protein>
    <recommendedName>
        <fullName evidence="6">Amine oxidase domain-containing protein</fullName>
    </recommendedName>
</protein>
<proteinExistence type="inferred from homology"/>
<dbReference type="SFLD" id="SFLDG01212">
    <property type="entry name" value="Phytoene_synthase_like"/>
    <property type="match status" value="1"/>
</dbReference>
<dbReference type="CDD" id="cd00683">
    <property type="entry name" value="Trans_IPPS_HH"/>
    <property type="match status" value="1"/>
</dbReference>
<keyword evidence="4 5" id="KW-0560">Oxidoreductase</keyword>
<dbReference type="InterPro" id="IPR019845">
    <property type="entry name" value="Squalene/phytoene_synthase_CS"/>
</dbReference>
<sequence>MSAAPSRPQHAGSPAEAAARYDDAALQAAATVIRRYSTSFGLACRLLGPEVRPHVYAVYALVRIADEIVDGASAGSGVSARGARELLDDLETETYAAIGRGFSSNLVVHAFARTARRAGIGPELIRPFFASMRADLSEDRHSADSLDEYVYGSAEVVGLMCLQVFLMDRPVPEERRAELVAGARRLGAAFQKVNFLRDLAEDYGELGRVYFPGVEPGAFSETEKDRLLDDIDADLAAARAVVGDLPPSSRAAVLAAHDLFRELSVRIRATPARDLLSTRVQVPNPRKAALAAAAVAKARTRRRAPAPAPGGRRAVVVGAGIAGLAAAGLLARDGWDVEVLERGTTTGGRAGLLERDGFRFDTGPSWYLMPEVFDHFFRLMGSSASAELDLVRLDPAYRVWGEKYAEPLDIRSDLEHTVAQFEAVEPGAGARIRAYLGSAKRTYDLAVDHFLYTSYASFTPLLTRAVVAGLPGLARHLTGSLHDLAARTVQDTRLRQVLGYPAVFLASAPRMTPSLYHLMSHMDLADSVQYPQGGFRRIIEAVERLAVAHGARIRTQADVVRIVTAPDAGGAGRPRATGVVWRDADGAEHELAADVVVSAADLHHTETQLLPPALQTYPQRYWDGRQTGPGAVLVMLGVRGELPELPHHSLFFTDDWDTNFGAIFDEPARVPDPASVYVCKPSATDPDVAPEGHENLFVLVPVPADPGLGAGGPDGGGSAAVEAAADRVIDQIAQWAGVPDLRERIVVRHTVGPEDFRRDFNSWRGNVLGPAHVLKQSAFFRGTNKSRRVQGLHYCGASTIPGIGLPMCLISAEILLKDLRGDTSTGRLAEPLVPGA</sequence>
<dbReference type="GO" id="GO:0004311">
    <property type="term" value="F:geranylgeranyl diphosphate synthase activity"/>
    <property type="evidence" value="ECO:0007669"/>
    <property type="project" value="InterPro"/>
</dbReference>
<organism evidence="7 8">
    <name type="scientific">Kocuria dechangensis</name>
    <dbReference type="NCBI Taxonomy" id="1176249"/>
    <lineage>
        <taxon>Bacteria</taxon>
        <taxon>Bacillati</taxon>
        <taxon>Actinomycetota</taxon>
        <taxon>Actinomycetes</taxon>
        <taxon>Micrococcales</taxon>
        <taxon>Micrococcaceae</taxon>
        <taxon>Kocuria</taxon>
    </lineage>
</organism>